<protein>
    <recommendedName>
        <fullName evidence="4">DUF2946 domain-containing protein</fullName>
    </recommendedName>
</protein>
<accession>A0A1W6MQF3</accession>
<name>A0A1W6MQF3_9HYPH</name>
<evidence type="ECO:0008006" key="4">
    <source>
        <dbReference type="Google" id="ProtNLM"/>
    </source>
</evidence>
<dbReference type="EMBL" id="CP019948">
    <property type="protein sequence ID" value="ARN79766.1"/>
    <property type="molecule type" value="Genomic_DNA"/>
</dbReference>
<feature type="region of interest" description="Disordered" evidence="1">
    <location>
        <begin position="100"/>
        <end position="120"/>
    </location>
</feature>
<dbReference type="Proteomes" id="UP000193978">
    <property type="component" value="Chromosome"/>
</dbReference>
<sequence>MVCLCLLQALAAPVSVWLQQGSFRVGALGVVAETNAQSCVTHDSDGAPIGEHRNHAQCCIFCAASGRDASLVFVLAFLGEIAYLAPKRTASILGTLLKDSGARPLGWASSWSSRAPPSHS</sequence>
<evidence type="ECO:0000256" key="1">
    <source>
        <dbReference type="SAM" id="MobiDB-lite"/>
    </source>
</evidence>
<proteinExistence type="predicted"/>
<evidence type="ECO:0000313" key="2">
    <source>
        <dbReference type="EMBL" id="ARN79766.1"/>
    </source>
</evidence>
<feature type="compositionally biased region" description="Low complexity" evidence="1">
    <location>
        <begin position="107"/>
        <end position="120"/>
    </location>
</feature>
<gene>
    <name evidence="2" type="ORF">B1812_00320</name>
</gene>
<keyword evidence="3" id="KW-1185">Reference proteome</keyword>
<reference evidence="2 3" key="1">
    <citation type="submission" date="2017-02" db="EMBL/GenBank/DDBJ databases">
        <authorList>
            <person name="Peterson S.W."/>
        </authorList>
    </citation>
    <scope>NUCLEOTIDE SEQUENCE [LARGE SCALE GENOMIC DNA]</scope>
    <source>
        <strain evidence="2 3">S285</strain>
    </source>
</reference>
<organism evidence="2 3">
    <name type="scientific">Methylocystis bryophila</name>
    <dbReference type="NCBI Taxonomy" id="655015"/>
    <lineage>
        <taxon>Bacteria</taxon>
        <taxon>Pseudomonadati</taxon>
        <taxon>Pseudomonadota</taxon>
        <taxon>Alphaproteobacteria</taxon>
        <taxon>Hyphomicrobiales</taxon>
        <taxon>Methylocystaceae</taxon>
        <taxon>Methylocystis</taxon>
    </lineage>
</organism>
<dbReference type="AlphaFoldDB" id="A0A1W6MQF3"/>
<evidence type="ECO:0000313" key="3">
    <source>
        <dbReference type="Proteomes" id="UP000193978"/>
    </source>
</evidence>
<dbReference type="KEGG" id="mbry:B1812_00320"/>